<evidence type="ECO:0000313" key="5">
    <source>
        <dbReference type="Proteomes" id="UP001555786"/>
    </source>
</evidence>
<reference evidence="3 5" key="1">
    <citation type="submission" date="2024-07" db="EMBL/GenBank/DDBJ databases">
        <title>Description of Labrys sedimenti sp. nov., isolated from a diclofenac-degrading enrichment culture.</title>
        <authorList>
            <person name="Tancsics A."/>
            <person name="Csepanyi A."/>
        </authorList>
    </citation>
    <scope>NUCLEOTIDE SEQUENCE [LARGE SCALE GENOMIC DNA]</scope>
    <source>
        <strain evidence="3 5">LMG 23578</strain>
    </source>
</reference>
<protein>
    <submittedName>
        <fullName evidence="3">Tripartite tricarboxylate transporter TctB family protein</fullName>
    </submittedName>
</protein>
<keyword evidence="1" id="KW-0812">Transmembrane</keyword>
<evidence type="ECO:0000313" key="6">
    <source>
        <dbReference type="Proteomes" id="UP001595190"/>
    </source>
</evidence>
<evidence type="ECO:0000256" key="1">
    <source>
        <dbReference type="SAM" id="Phobius"/>
    </source>
</evidence>
<keyword evidence="5" id="KW-1185">Reference proteome</keyword>
<evidence type="ECO:0000313" key="3">
    <source>
        <dbReference type="EMBL" id="MEW9309465.1"/>
    </source>
</evidence>
<dbReference type="EMBL" id="JBFNQD010000014">
    <property type="protein sequence ID" value="MEW9309465.1"/>
    <property type="molecule type" value="Genomic_DNA"/>
</dbReference>
<sequence>MSSAGGRTEHGRPPGSTVAGLVIAAGLVILAVVIGIDAAMLNTKVASDPLGPAAFPYAVAAGLLVLAVATVISALRGKTPTPEESQDFTAVGWVIAGLLAQILLIAVNAGFSLASGLLFGLAARGFGKPLWLASLVGVALSFLTWLAFSQLLQLSLPQGPLEHAVSALLSD</sequence>
<organism evidence="3 5">
    <name type="scientific">Labrys neptuniae</name>
    <dbReference type="NCBI Taxonomy" id="376174"/>
    <lineage>
        <taxon>Bacteria</taxon>
        <taxon>Pseudomonadati</taxon>
        <taxon>Pseudomonadota</taxon>
        <taxon>Alphaproteobacteria</taxon>
        <taxon>Hyphomicrobiales</taxon>
        <taxon>Xanthobacteraceae</taxon>
        <taxon>Labrys</taxon>
    </lineage>
</organism>
<dbReference type="Pfam" id="PF07331">
    <property type="entry name" value="TctB"/>
    <property type="match status" value="1"/>
</dbReference>
<dbReference type="Proteomes" id="UP001595190">
    <property type="component" value="Unassembled WGS sequence"/>
</dbReference>
<dbReference type="EMBL" id="JBHGPK010000004">
    <property type="protein sequence ID" value="MFC2250893.1"/>
    <property type="molecule type" value="Genomic_DNA"/>
</dbReference>
<gene>
    <name evidence="3" type="ORF">ABXS05_28200</name>
    <name evidence="4" type="ORF">ACETRX_14805</name>
</gene>
<feature type="transmembrane region" description="Helical" evidence="1">
    <location>
        <begin position="20"/>
        <end position="41"/>
    </location>
</feature>
<feature type="transmembrane region" description="Helical" evidence="1">
    <location>
        <begin position="95"/>
        <end position="123"/>
    </location>
</feature>
<evidence type="ECO:0000259" key="2">
    <source>
        <dbReference type="Pfam" id="PF07331"/>
    </source>
</evidence>
<feature type="transmembrane region" description="Helical" evidence="1">
    <location>
        <begin position="130"/>
        <end position="148"/>
    </location>
</feature>
<keyword evidence="1" id="KW-0472">Membrane</keyword>
<dbReference type="RefSeq" id="WP_367626165.1">
    <property type="nucleotide sequence ID" value="NZ_JBFNQD010000014.1"/>
</dbReference>
<dbReference type="InterPro" id="IPR009936">
    <property type="entry name" value="DUF1468"/>
</dbReference>
<keyword evidence="1" id="KW-1133">Transmembrane helix</keyword>
<proteinExistence type="predicted"/>
<dbReference type="Proteomes" id="UP001555786">
    <property type="component" value="Unassembled WGS sequence"/>
</dbReference>
<comment type="caution">
    <text evidence="3">The sequence shown here is derived from an EMBL/GenBank/DDBJ whole genome shotgun (WGS) entry which is preliminary data.</text>
</comment>
<reference evidence="4 6" key="2">
    <citation type="submission" date="2024-09" db="EMBL/GenBank/DDBJ databases">
        <title>Description of Labrys sedimenti sp. nov., isolated from a diclofenac-degrading enrichment culture, and genome-based reclassification of Labrys portucalensis as a later heterotypic synonym of Labrys neptuniae.</title>
        <authorList>
            <person name="Tancsics A."/>
            <person name="Csepanyi A."/>
        </authorList>
    </citation>
    <scope>NUCLEOTIDE SEQUENCE [LARGE SCALE GENOMIC DNA]</scope>
    <source>
        <strain evidence="4 6">LMG 23412</strain>
    </source>
</reference>
<accession>A0ABV3PUY9</accession>
<feature type="domain" description="DUF1468" evidence="2">
    <location>
        <begin position="24"/>
        <end position="157"/>
    </location>
</feature>
<name>A0ABV3PUY9_9HYPH</name>
<evidence type="ECO:0000313" key="4">
    <source>
        <dbReference type="EMBL" id="MFC2250893.1"/>
    </source>
</evidence>
<feature type="transmembrane region" description="Helical" evidence="1">
    <location>
        <begin position="53"/>
        <end position="75"/>
    </location>
</feature>